<dbReference type="InterPro" id="IPR014710">
    <property type="entry name" value="RmlC-like_jellyroll"/>
</dbReference>
<feature type="transmembrane region" description="Helical" evidence="2">
    <location>
        <begin position="535"/>
        <end position="554"/>
    </location>
</feature>
<feature type="region of interest" description="Disordered" evidence="1">
    <location>
        <begin position="83"/>
        <end position="122"/>
    </location>
</feature>
<dbReference type="SUPFAM" id="SSF81324">
    <property type="entry name" value="Voltage-gated potassium channels"/>
    <property type="match status" value="1"/>
</dbReference>
<feature type="transmembrane region" description="Helical" evidence="2">
    <location>
        <begin position="380"/>
        <end position="400"/>
    </location>
</feature>
<evidence type="ECO:0000256" key="2">
    <source>
        <dbReference type="SAM" id="Phobius"/>
    </source>
</evidence>
<feature type="compositionally biased region" description="Low complexity" evidence="1">
    <location>
        <begin position="99"/>
        <end position="110"/>
    </location>
</feature>
<feature type="region of interest" description="Disordered" evidence="1">
    <location>
        <begin position="1"/>
        <end position="30"/>
    </location>
</feature>
<organism evidence="4 5">
    <name type="scientific">Pseudocohnilembus persalinus</name>
    <name type="common">Ciliate</name>
    <dbReference type="NCBI Taxonomy" id="266149"/>
    <lineage>
        <taxon>Eukaryota</taxon>
        <taxon>Sar</taxon>
        <taxon>Alveolata</taxon>
        <taxon>Ciliophora</taxon>
        <taxon>Intramacronucleata</taxon>
        <taxon>Oligohymenophorea</taxon>
        <taxon>Scuticociliatia</taxon>
        <taxon>Philasterida</taxon>
        <taxon>Pseudocohnilembidae</taxon>
        <taxon>Pseudocohnilembus</taxon>
    </lineage>
</organism>
<keyword evidence="2" id="KW-1133">Transmembrane helix</keyword>
<proteinExistence type="predicted"/>
<dbReference type="Gene3D" id="2.60.120.10">
    <property type="entry name" value="Jelly Rolls"/>
    <property type="match status" value="1"/>
</dbReference>
<dbReference type="GO" id="GO:0003254">
    <property type="term" value="P:regulation of membrane depolarization"/>
    <property type="evidence" value="ECO:0007669"/>
    <property type="project" value="TreeGrafter"/>
</dbReference>
<feature type="transmembrane region" description="Helical" evidence="2">
    <location>
        <begin position="345"/>
        <end position="368"/>
    </location>
</feature>
<feature type="compositionally biased region" description="Low complexity" evidence="1">
    <location>
        <begin position="7"/>
        <end position="25"/>
    </location>
</feature>
<comment type="caution">
    <text evidence="4">The sequence shown here is derived from an EMBL/GenBank/DDBJ whole genome shotgun (WGS) entry which is preliminary data.</text>
</comment>
<dbReference type="Gene3D" id="1.10.287.70">
    <property type="match status" value="1"/>
</dbReference>
<feature type="region of interest" description="Disordered" evidence="1">
    <location>
        <begin position="954"/>
        <end position="991"/>
    </location>
</feature>
<dbReference type="InterPro" id="IPR051413">
    <property type="entry name" value="K/Na_HCN_channel"/>
</dbReference>
<feature type="transmembrane region" description="Helical" evidence="2">
    <location>
        <begin position="420"/>
        <end position="439"/>
    </location>
</feature>
<feature type="compositionally biased region" description="Basic residues" evidence="1">
    <location>
        <begin position="1020"/>
        <end position="1030"/>
    </location>
</feature>
<feature type="compositionally biased region" description="Polar residues" evidence="1">
    <location>
        <begin position="1144"/>
        <end position="1155"/>
    </location>
</feature>
<feature type="compositionally biased region" description="Low complexity" evidence="1">
    <location>
        <begin position="956"/>
        <end position="979"/>
    </location>
</feature>
<dbReference type="GO" id="GO:0098855">
    <property type="term" value="C:HCN channel complex"/>
    <property type="evidence" value="ECO:0007669"/>
    <property type="project" value="TreeGrafter"/>
</dbReference>
<dbReference type="Pfam" id="PF00027">
    <property type="entry name" value="cNMP_binding"/>
    <property type="match status" value="1"/>
</dbReference>
<evidence type="ECO:0000259" key="3">
    <source>
        <dbReference type="PROSITE" id="PS50042"/>
    </source>
</evidence>
<feature type="transmembrane region" description="Helical" evidence="2">
    <location>
        <begin position="483"/>
        <end position="501"/>
    </location>
</feature>
<feature type="region of interest" description="Disordered" evidence="1">
    <location>
        <begin position="1144"/>
        <end position="1167"/>
    </location>
</feature>
<gene>
    <name evidence="4" type="ORF">PPERSA_00533</name>
</gene>
<evidence type="ECO:0000256" key="1">
    <source>
        <dbReference type="SAM" id="MobiDB-lite"/>
    </source>
</evidence>
<accession>A0A0V0QHU4</accession>
<feature type="transmembrane region" description="Helical" evidence="2">
    <location>
        <begin position="561"/>
        <end position="579"/>
    </location>
</feature>
<dbReference type="InParanoid" id="A0A0V0QHU4"/>
<keyword evidence="5" id="KW-1185">Reference proteome</keyword>
<dbReference type="AlphaFoldDB" id="A0A0V0QHU4"/>
<protein>
    <submittedName>
        <fullName evidence="4">Cyclic nucleotide-binding protein</fullName>
    </submittedName>
</protein>
<feature type="compositionally biased region" description="Basic and acidic residues" evidence="1">
    <location>
        <begin position="981"/>
        <end position="991"/>
    </location>
</feature>
<keyword evidence="2" id="KW-0472">Membrane</keyword>
<sequence>MDNSNYTQLQAQLKKKNQQQTTPKHQISHKELEDIILSDKKKIEEQNQHPQKHNKNNQKKQPIFQHINNQEHISLNNSAISTKPLNQNLSQSNFPQITSNKNSNYQQQQNSHEEQFKSPNQTHRQLIPQMEKSNFSNNKINKHFEDEPDDVSLTQISQISSSDHQSNNLNKIESDIQIDSKNLIQNAIECQIIFNTQDEIFQSNQNFLTRLNQSHRPSYITQNTNNNINNINNNNFTTQNTFINTNINSNNYLAQSKKLYSKFNQNQQTNFIRTSFELLQIHFQQGQPEKNEFLSKQKRFNNILPYVKDLGSKLLEDKKTKLLIIKLLQNFLTHLQIKPNSKIKILWDVIVTIINIICVFLVSIQICFTPKGSVWRQSFSLYFVYSSIFMLASDILLSFLTGYYQQGVLQTNIMEISKMYIKNQLLIDILSFIGVVAAIQQNQNYTYFFLSLLILLKFLSIKNQLSQFQEMFFTESNLNMMKLFVVLVCIIHVGGCLYYGLGKYQMKVLELPQTWINTENAVSPILNDESWYNQYITTFFIIASLIMGEGVLLYPLTTYETLYIILMEIVTCIGTAYIISSMGQLLSNLDRERKQFYNDMAIINGFMKKKLIPFELQIRTRNYLEYQFSQQNISTNETEKTVLQKVPQKLREEIMKVSQKKIANILLEKYRFSQNVLEQASIFLEEIRFSDQDIVAQKNAFQDLGLYYLQSGNINFFYDSENKQKGPQLEHGKTFGHTEFVTGLPRNYQVLSKGISVIYFLDRKKFLDVLKENQEDFENFMMLKDLVNFQHKNFNHLKENCWLCGEKTHFFINCQFSQFQPCKFEIYSKYLENEIQPQQKYRRALHIERSCQNYKSHGVNYLKRQIYKIPEIQTYKIEYKFNYLQENENEKNSFDISTTSSGSSSEEPIEFMSSQFLIQDYTPEQSSKRSSYRSKSLIKGMTLNKIKEEDFHSLTSSPNINNSQSNYNHNTSFKSSSSNKKNRDKDYEEQCKSPFKAMQQFINIDQIEQKHSLQAMRSSKDRKKSLTFAQKHKDKDKNKNYPSIKKFFKQQNPRKLQKNSSLVVQNYLEDSPKTPKKNPHSAQKLENYDYKKNKNIFSSNDSPSPSLISLINHQLNKIQIQQYQQQQQQKQQNPSEKILKRARNPSQQFPKENPQSLSKKSSLTSTEKYSNRFAKNKNKNVNIDQQQNLNHFQKFLKKNSSHFSDHNNQSRPKQYKAKKFTANSNIKSNIMDKYKELDINNQNHPDSSTIPTFHN</sequence>
<feature type="transmembrane region" description="Helical" evidence="2">
    <location>
        <begin position="445"/>
        <end position="462"/>
    </location>
</feature>
<feature type="domain" description="Cyclic nucleotide-binding" evidence="3">
    <location>
        <begin position="706"/>
        <end position="770"/>
    </location>
</feature>
<evidence type="ECO:0000313" key="4">
    <source>
        <dbReference type="EMBL" id="KRX01823.1"/>
    </source>
</evidence>
<dbReference type="InterPro" id="IPR000595">
    <property type="entry name" value="cNMP-bd_dom"/>
</dbReference>
<dbReference type="PROSITE" id="PS50042">
    <property type="entry name" value="CNMP_BINDING_3"/>
    <property type="match status" value="1"/>
</dbReference>
<dbReference type="PANTHER" id="PTHR45689">
    <property type="entry name" value="I[[H]] CHANNEL, ISOFORM E"/>
    <property type="match status" value="1"/>
</dbReference>
<feature type="region of interest" description="Disordered" evidence="1">
    <location>
        <begin position="1012"/>
        <end position="1043"/>
    </location>
</feature>
<dbReference type="EMBL" id="LDAU01000163">
    <property type="protein sequence ID" value="KRX01823.1"/>
    <property type="molecule type" value="Genomic_DNA"/>
</dbReference>
<feature type="compositionally biased region" description="Polar residues" evidence="1">
    <location>
        <begin position="83"/>
        <end position="98"/>
    </location>
</feature>
<evidence type="ECO:0000313" key="5">
    <source>
        <dbReference type="Proteomes" id="UP000054937"/>
    </source>
</evidence>
<dbReference type="GO" id="GO:0035725">
    <property type="term" value="P:sodium ion transmembrane transport"/>
    <property type="evidence" value="ECO:0007669"/>
    <property type="project" value="TreeGrafter"/>
</dbReference>
<keyword evidence="2" id="KW-0812">Transmembrane</keyword>
<dbReference type="Gene3D" id="1.10.287.630">
    <property type="entry name" value="Helix hairpin bin"/>
    <property type="match status" value="1"/>
</dbReference>
<dbReference type="InterPro" id="IPR018490">
    <property type="entry name" value="cNMP-bd_dom_sf"/>
</dbReference>
<feature type="compositionally biased region" description="Low complexity" evidence="1">
    <location>
        <begin position="1156"/>
        <end position="1166"/>
    </location>
</feature>
<dbReference type="PANTHER" id="PTHR45689:SF5">
    <property type="entry name" value="I[[H]] CHANNEL, ISOFORM E"/>
    <property type="match status" value="1"/>
</dbReference>
<name>A0A0V0QHU4_PSEPJ</name>
<reference evidence="4 5" key="1">
    <citation type="journal article" date="2015" name="Sci. Rep.">
        <title>Genome of the facultative scuticociliatosis pathogen Pseudocohnilembus persalinus provides insight into its virulence through horizontal gene transfer.</title>
        <authorList>
            <person name="Xiong J."/>
            <person name="Wang G."/>
            <person name="Cheng J."/>
            <person name="Tian M."/>
            <person name="Pan X."/>
            <person name="Warren A."/>
            <person name="Jiang C."/>
            <person name="Yuan D."/>
            <person name="Miao W."/>
        </authorList>
    </citation>
    <scope>NUCLEOTIDE SEQUENCE [LARGE SCALE GENOMIC DNA]</scope>
    <source>
        <strain evidence="4">36N120E</strain>
    </source>
</reference>
<dbReference type="GO" id="GO:0005249">
    <property type="term" value="F:voltage-gated potassium channel activity"/>
    <property type="evidence" value="ECO:0007669"/>
    <property type="project" value="TreeGrafter"/>
</dbReference>
<dbReference type="Proteomes" id="UP000054937">
    <property type="component" value="Unassembled WGS sequence"/>
</dbReference>
<dbReference type="SUPFAM" id="SSF51206">
    <property type="entry name" value="cAMP-binding domain-like"/>
    <property type="match status" value="1"/>
</dbReference>